<organism evidence="2 3">
    <name type="scientific">Caenorhabditis nigoni</name>
    <dbReference type="NCBI Taxonomy" id="1611254"/>
    <lineage>
        <taxon>Eukaryota</taxon>
        <taxon>Metazoa</taxon>
        <taxon>Ecdysozoa</taxon>
        <taxon>Nematoda</taxon>
        <taxon>Chromadorea</taxon>
        <taxon>Rhabditida</taxon>
        <taxon>Rhabditina</taxon>
        <taxon>Rhabditomorpha</taxon>
        <taxon>Rhabditoidea</taxon>
        <taxon>Rhabditidae</taxon>
        <taxon>Peloderinae</taxon>
        <taxon>Caenorhabditis</taxon>
    </lineage>
</organism>
<keyword evidence="3" id="KW-1185">Reference proteome</keyword>
<gene>
    <name evidence="2" type="primary">Cnig_chr_I.g3821</name>
    <name evidence="2" type="ORF">B9Z55_003821</name>
</gene>
<comment type="caution">
    <text evidence="2">The sequence shown here is derived from an EMBL/GenBank/DDBJ whole genome shotgun (WGS) entry which is preliminary data.</text>
</comment>
<accession>A0A2G5VS96</accession>
<evidence type="ECO:0000259" key="1">
    <source>
        <dbReference type="Pfam" id="PF07735"/>
    </source>
</evidence>
<evidence type="ECO:0000313" key="3">
    <source>
        <dbReference type="Proteomes" id="UP000230233"/>
    </source>
</evidence>
<dbReference type="EMBL" id="PDUG01000001">
    <property type="protein sequence ID" value="PIC54663.1"/>
    <property type="molecule type" value="Genomic_DNA"/>
</dbReference>
<evidence type="ECO:0000313" key="2">
    <source>
        <dbReference type="EMBL" id="PIC54663.1"/>
    </source>
</evidence>
<dbReference type="PANTHER" id="PTHR21503">
    <property type="entry name" value="F-BOX-CONTAINING HYPOTHETICAL PROTEIN C.ELEGANS"/>
    <property type="match status" value="1"/>
</dbReference>
<dbReference type="Proteomes" id="UP000230233">
    <property type="component" value="Chromosome I"/>
</dbReference>
<dbReference type="AlphaFoldDB" id="A0A2G5VS96"/>
<protein>
    <recommendedName>
        <fullName evidence="1">Sdz-33 F-box domain-containing protein</fullName>
    </recommendedName>
</protein>
<dbReference type="PANTHER" id="PTHR21503:SF8">
    <property type="entry name" value="F-BOX ASSOCIATED DOMAIN-CONTAINING PROTEIN-RELATED"/>
    <property type="match status" value="1"/>
</dbReference>
<name>A0A2G5VS96_9PELO</name>
<dbReference type="Pfam" id="PF07735">
    <property type="entry name" value="FBA_2"/>
    <property type="match status" value="1"/>
</dbReference>
<feature type="domain" description="Sdz-33 F-box" evidence="1">
    <location>
        <begin position="232"/>
        <end position="253"/>
    </location>
</feature>
<proteinExistence type="predicted"/>
<reference evidence="3" key="1">
    <citation type="submission" date="2017-10" db="EMBL/GenBank/DDBJ databases">
        <title>Rapid genome shrinkage in a self-fertile nematode reveals novel sperm competition proteins.</title>
        <authorList>
            <person name="Yin D."/>
            <person name="Schwarz E.M."/>
            <person name="Thomas C.G."/>
            <person name="Felde R.L."/>
            <person name="Korf I.F."/>
            <person name="Cutter A.D."/>
            <person name="Schartner C.M."/>
            <person name="Ralston E.J."/>
            <person name="Meyer B.J."/>
            <person name="Haag E.S."/>
        </authorList>
    </citation>
    <scope>NUCLEOTIDE SEQUENCE [LARGE SCALE GENOMIC DNA]</scope>
    <source>
        <strain evidence="3">JU1422</strain>
    </source>
</reference>
<dbReference type="OrthoDB" id="5909820at2759"/>
<dbReference type="InterPro" id="IPR012885">
    <property type="entry name" value="F-box_Sdz-33"/>
</dbReference>
<sequence length="659" mass="77749">MNDPEKYHWEDKDEKRLELIVDHKENDKKVINWKYVNSLDNLDLLKEFKYLEDMYRDEDFDIELKSGFVFEMNGLKCKYSISFDPKSGIPTLYFEKDLMKKWPMELHKYCVDLFRTIPDLEMIMNLSDSSDLHESQTIKDLYLHNSYERLDPKIAEGLFEKANIQNSFSTLRQGFDGAISNDTKLWNIPNLSIYCSGWVFARQLTQFTGKNAYLSVWEHFDRSGIQELVDISQDLNAFLKHWLESDNTNLESMIVMGYCSSPERVFDGIQTSRWDPKKRPARYVSNESFGRVLEHRIGEPCRFSNGLSYWRDCLNCTDALDIVRESDGLMASVKVQPDGDEKGLELIVDHKENDKELIYWKYVDKFDLLKKYKFLNGVFIKLKSGFIFEKNGLRFECSICFDQKSGIPTLYFEKDMMKKWPMELHKYCVDLFRTTPDLEMIMNLDDSSDLHESQTIKNLYLHDSCESLDPEIADEFFEKANIQNSFSTLSQKLDWTISDDSKLWNIPNLCIYSYDWVFARQLTQFTGKNAYLVVKDHNDIAQSMNEFLKHWLNSDNTKLETMIVVTYCESTEKLFDGIKTSKWDPERRQARYVPNAPFERIFENQNRTSYTFVNTFHSVYDYLDCTNAFDIVRESDGLLASVKVHDGVFFMFVWHTRFS</sequence>